<dbReference type="InParanoid" id="W2SC08"/>
<keyword evidence="2" id="KW-1185">Reference proteome</keyword>
<evidence type="ECO:0000313" key="2">
    <source>
        <dbReference type="Proteomes" id="UP000030752"/>
    </source>
</evidence>
<dbReference type="RefSeq" id="XP_008710857.1">
    <property type="nucleotide sequence ID" value="XM_008712635.1"/>
</dbReference>
<dbReference type="GeneID" id="19967668"/>
<protein>
    <submittedName>
        <fullName evidence="1">Uncharacterized protein</fullName>
    </submittedName>
</protein>
<reference evidence="1 2" key="1">
    <citation type="submission" date="2013-03" db="EMBL/GenBank/DDBJ databases">
        <title>The Genome Sequence of Phialophora europaea CBS 101466.</title>
        <authorList>
            <consortium name="The Broad Institute Genomics Platform"/>
            <person name="Cuomo C."/>
            <person name="de Hoog S."/>
            <person name="Gorbushina A."/>
            <person name="Walker B."/>
            <person name="Young S.K."/>
            <person name="Zeng Q."/>
            <person name="Gargeya S."/>
            <person name="Fitzgerald M."/>
            <person name="Haas B."/>
            <person name="Abouelleil A."/>
            <person name="Allen A.W."/>
            <person name="Alvarado L."/>
            <person name="Arachchi H.M."/>
            <person name="Berlin A.M."/>
            <person name="Chapman S.B."/>
            <person name="Gainer-Dewar J."/>
            <person name="Goldberg J."/>
            <person name="Griggs A."/>
            <person name="Gujja S."/>
            <person name="Hansen M."/>
            <person name="Howarth C."/>
            <person name="Imamovic A."/>
            <person name="Ireland A."/>
            <person name="Larimer J."/>
            <person name="McCowan C."/>
            <person name="Murphy C."/>
            <person name="Pearson M."/>
            <person name="Poon T.W."/>
            <person name="Priest M."/>
            <person name="Roberts A."/>
            <person name="Saif S."/>
            <person name="Shea T."/>
            <person name="Sisk P."/>
            <person name="Sykes S."/>
            <person name="Wortman J."/>
            <person name="Nusbaum C."/>
            <person name="Birren B."/>
        </authorList>
    </citation>
    <scope>NUCLEOTIDE SEQUENCE [LARGE SCALE GENOMIC DNA]</scope>
    <source>
        <strain evidence="1 2">CBS 101466</strain>
    </source>
</reference>
<dbReference type="PANTHER" id="PTHR36681:SF3">
    <property type="entry name" value="NUCLEAR GTPASE, GERMINAL CENTER-ASSOCIATED, TANDEM DUPLICATE 3"/>
    <property type="match status" value="1"/>
</dbReference>
<dbReference type="EMBL" id="KB822711">
    <property type="protein sequence ID" value="ETN46145.1"/>
    <property type="molecule type" value="Genomic_DNA"/>
</dbReference>
<dbReference type="Proteomes" id="UP000030752">
    <property type="component" value="Unassembled WGS sequence"/>
</dbReference>
<proteinExistence type="predicted"/>
<sequence length="92" mass="10186">MGVGKSSAINAILGHSELDTTVQTRARTSVITEFRYNHDPTCPFKAEIEAKSADEVNVVLKTLLADLLYFESIPLHERLLESEAKKPSRSAQ</sequence>
<dbReference type="HOGENOM" id="CLU_2413208_0_0_1"/>
<evidence type="ECO:0000313" key="1">
    <source>
        <dbReference type="EMBL" id="ETN46145.1"/>
    </source>
</evidence>
<gene>
    <name evidence="1" type="ORF">HMPREF1541_00329</name>
</gene>
<dbReference type="OrthoDB" id="3598281at2759"/>
<name>W2SC08_CYPE1</name>
<dbReference type="VEuPathDB" id="FungiDB:HMPREF1541_00329"/>
<organism evidence="1 2">
    <name type="scientific">Cyphellophora europaea (strain CBS 101466)</name>
    <name type="common">Phialophora europaea</name>
    <dbReference type="NCBI Taxonomy" id="1220924"/>
    <lineage>
        <taxon>Eukaryota</taxon>
        <taxon>Fungi</taxon>
        <taxon>Dikarya</taxon>
        <taxon>Ascomycota</taxon>
        <taxon>Pezizomycotina</taxon>
        <taxon>Eurotiomycetes</taxon>
        <taxon>Chaetothyriomycetidae</taxon>
        <taxon>Chaetothyriales</taxon>
        <taxon>Cyphellophoraceae</taxon>
        <taxon>Cyphellophora</taxon>
    </lineage>
</organism>
<dbReference type="PANTHER" id="PTHR36681">
    <property type="entry name" value="NUCLEAR GTPASE, GERMINAL CENTER-ASSOCIATED, TANDEM DUPLICATE 3"/>
    <property type="match status" value="1"/>
</dbReference>
<dbReference type="AlphaFoldDB" id="W2SC08"/>
<accession>W2SC08</accession>